<gene>
    <name evidence="8" type="primary">atp23</name>
</gene>
<dbReference type="GO" id="GO:0046872">
    <property type="term" value="F:metal ion binding"/>
    <property type="evidence" value="ECO:0007669"/>
    <property type="project" value="UniProtKB-KW"/>
</dbReference>
<dbReference type="AlphaFoldDB" id="A0A6P3VS78"/>
<evidence type="ECO:0000256" key="6">
    <source>
        <dbReference type="RuleBase" id="RU364057"/>
    </source>
</evidence>
<dbReference type="CTD" id="91419"/>
<keyword evidence="4 6" id="KW-0378">Hydrolase</keyword>
<dbReference type="OrthoDB" id="285308at2759"/>
<dbReference type="Proteomes" id="UP000515152">
    <property type="component" value="Chromosome 16"/>
</dbReference>
<dbReference type="Pfam" id="PF09768">
    <property type="entry name" value="Peptidase_M76"/>
    <property type="match status" value="1"/>
</dbReference>
<dbReference type="GO" id="GO:0033615">
    <property type="term" value="P:mitochondrial proton-transporting ATP synthase complex assembly"/>
    <property type="evidence" value="ECO:0007669"/>
    <property type="project" value="TreeGrafter"/>
</dbReference>
<dbReference type="GO" id="GO:0004222">
    <property type="term" value="F:metalloendopeptidase activity"/>
    <property type="evidence" value="ECO:0007669"/>
    <property type="project" value="InterPro"/>
</dbReference>
<evidence type="ECO:0000313" key="7">
    <source>
        <dbReference type="Proteomes" id="UP000515152"/>
    </source>
</evidence>
<keyword evidence="3 6" id="KW-0479">Metal-binding</keyword>
<evidence type="ECO:0000313" key="8">
    <source>
        <dbReference type="RefSeq" id="XP_012679948.1"/>
    </source>
</evidence>
<reference evidence="8" key="1">
    <citation type="submission" date="2025-08" db="UniProtKB">
        <authorList>
            <consortium name="RefSeq"/>
        </authorList>
    </citation>
    <scope>IDENTIFICATION</scope>
</reference>
<evidence type="ECO:0000256" key="5">
    <source>
        <dbReference type="ARBA" id="ARBA00023049"/>
    </source>
</evidence>
<evidence type="ECO:0000256" key="3">
    <source>
        <dbReference type="ARBA" id="ARBA00022723"/>
    </source>
</evidence>
<dbReference type="RefSeq" id="XP_012679948.1">
    <property type="nucleotide sequence ID" value="XM_012824494.3"/>
</dbReference>
<evidence type="ECO:0000256" key="1">
    <source>
        <dbReference type="ARBA" id="ARBA00009915"/>
    </source>
</evidence>
<keyword evidence="5 6" id="KW-0482">Metalloprotease</keyword>
<name>A0A6P3VS78_CLUHA</name>
<evidence type="ECO:0000256" key="2">
    <source>
        <dbReference type="ARBA" id="ARBA00022670"/>
    </source>
</evidence>
<dbReference type="KEGG" id="char:105897554"/>
<keyword evidence="2 6" id="KW-0645">Protease</keyword>
<dbReference type="InterPro" id="IPR019165">
    <property type="entry name" value="Peptidase_M76_ATP23"/>
</dbReference>
<dbReference type="PANTHER" id="PTHR21711">
    <property type="entry name" value="MITOCHONDRIAL INNER MEMBRANE PROTEASE"/>
    <property type="match status" value="1"/>
</dbReference>
<evidence type="ECO:0000256" key="4">
    <source>
        <dbReference type="ARBA" id="ARBA00022801"/>
    </source>
</evidence>
<accession>A0A6P3VS78</accession>
<dbReference type="GeneID" id="105897554"/>
<dbReference type="PANTHER" id="PTHR21711:SF0">
    <property type="entry name" value="MITOCHONDRIAL INNER MEMBRANE PROTEASE ATP23 HOMOLOG"/>
    <property type="match status" value="1"/>
</dbReference>
<protein>
    <recommendedName>
        <fullName evidence="6">Mitochondrial inner membrane protease ATP23</fullName>
        <ecNumber evidence="6">3.4.24.-</ecNumber>
    </recommendedName>
</protein>
<organism evidence="7 8">
    <name type="scientific">Clupea harengus</name>
    <name type="common">Atlantic herring</name>
    <dbReference type="NCBI Taxonomy" id="7950"/>
    <lineage>
        <taxon>Eukaryota</taxon>
        <taxon>Metazoa</taxon>
        <taxon>Chordata</taxon>
        <taxon>Craniata</taxon>
        <taxon>Vertebrata</taxon>
        <taxon>Euteleostomi</taxon>
        <taxon>Actinopterygii</taxon>
        <taxon>Neopterygii</taxon>
        <taxon>Teleostei</taxon>
        <taxon>Clupei</taxon>
        <taxon>Clupeiformes</taxon>
        <taxon>Clupeoidei</taxon>
        <taxon>Clupeidae</taxon>
        <taxon>Clupea</taxon>
    </lineage>
</organism>
<dbReference type="GO" id="GO:0034982">
    <property type="term" value="P:mitochondrial protein processing"/>
    <property type="evidence" value="ECO:0007669"/>
    <property type="project" value="TreeGrafter"/>
</dbReference>
<keyword evidence="7" id="KW-1185">Reference proteome</keyword>
<dbReference type="GO" id="GO:0005739">
    <property type="term" value="C:mitochondrion"/>
    <property type="evidence" value="ECO:0007669"/>
    <property type="project" value="GOC"/>
</dbReference>
<dbReference type="EC" id="3.4.24.-" evidence="6"/>
<comment type="similarity">
    <text evidence="1 6">Belongs to the peptidase M76 family.</text>
</comment>
<sequence>MDQSKQQEDDYGYNLFPERNAPKYKKDSIGATLFTFNHKCQVMLHLALETSPYAKLLLGAMKNSGCQVFKDRHFSCEDCDGAVSGGFDATSSQIVLCQNNIHQQAHMNRVVTHELIHAFDHCRAHVDWFNNFKHLACSEIRAANLSGDCSFSNELSRFNFGLKQHHQECVRGRALRSILAVRKVSREEAEKVVDEVFVSCFNDHAPFERIPHSKKDAKFANRHYESRDRYYANL</sequence>
<proteinExistence type="inferred from homology"/>